<sequence length="103" mass="11998">MHRKREAGVWYYGPTVRPLTRPARLIAPKQLELDQAYCTNTESEESDLAAMFLRHTLGVQILSRQIRNFKMAHYVLCSSQFLRQHGKRNTLQYSQLCTSAIAW</sequence>
<evidence type="ECO:0000313" key="1">
    <source>
        <dbReference type="EMBL" id="EMF10523.1"/>
    </source>
</evidence>
<accession>N1QH91</accession>
<dbReference type="HOGENOM" id="CLU_2265409_0_0_1"/>
<protein>
    <submittedName>
        <fullName evidence="1">Uncharacterized protein</fullName>
    </submittedName>
</protein>
<reference evidence="1 2" key="1">
    <citation type="journal article" date="2012" name="PLoS Pathog.">
        <title>Diverse lifestyles and strategies of plant pathogenesis encoded in the genomes of eighteen Dothideomycetes fungi.</title>
        <authorList>
            <person name="Ohm R.A."/>
            <person name="Feau N."/>
            <person name="Henrissat B."/>
            <person name="Schoch C.L."/>
            <person name="Horwitz B.A."/>
            <person name="Barry K.W."/>
            <person name="Condon B.J."/>
            <person name="Copeland A.C."/>
            <person name="Dhillon B."/>
            <person name="Glaser F."/>
            <person name="Hesse C.N."/>
            <person name="Kosti I."/>
            <person name="LaButti K."/>
            <person name="Lindquist E.A."/>
            <person name="Lucas S."/>
            <person name="Salamov A.A."/>
            <person name="Bradshaw R.E."/>
            <person name="Ciuffetti L."/>
            <person name="Hamelin R.C."/>
            <person name="Kema G.H.J."/>
            <person name="Lawrence C."/>
            <person name="Scott J.A."/>
            <person name="Spatafora J.W."/>
            <person name="Turgeon B.G."/>
            <person name="de Wit P.J.G.M."/>
            <person name="Zhong S."/>
            <person name="Goodwin S.B."/>
            <person name="Grigoriev I.V."/>
        </authorList>
    </citation>
    <scope>NUCLEOTIDE SEQUENCE [LARGE SCALE GENOMIC DNA]</scope>
    <source>
        <strain evidence="1 2">SO2202</strain>
    </source>
</reference>
<dbReference type="GeneID" id="27907644"/>
<dbReference type="AlphaFoldDB" id="N1QH91"/>
<proteinExistence type="predicted"/>
<keyword evidence="2" id="KW-1185">Reference proteome</keyword>
<dbReference type="RefSeq" id="XP_016758644.1">
    <property type="nucleotide sequence ID" value="XM_016910507.1"/>
</dbReference>
<dbReference type="OrthoDB" id="15893at2759"/>
<dbReference type="EMBL" id="KB456267">
    <property type="protein sequence ID" value="EMF10523.1"/>
    <property type="molecule type" value="Genomic_DNA"/>
</dbReference>
<organism evidence="1 2">
    <name type="scientific">Sphaerulina musiva (strain SO2202)</name>
    <name type="common">Poplar stem canker fungus</name>
    <name type="synonym">Septoria musiva</name>
    <dbReference type="NCBI Taxonomy" id="692275"/>
    <lineage>
        <taxon>Eukaryota</taxon>
        <taxon>Fungi</taxon>
        <taxon>Dikarya</taxon>
        <taxon>Ascomycota</taxon>
        <taxon>Pezizomycotina</taxon>
        <taxon>Dothideomycetes</taxon>
        <taxon>Dothideomycetidae</taxon>
        <taxon>Mycosphaerellales</taxon>
        <taxon>Mycosphaerellaceae</taxon>
        <taxon>Sphaerulina</taxon>
    </lineage>
</organism>
<gene>
    <name evidence="1" type="ORF">SEPMUDRAFT_89693</name>
</gene>
<name>N1QH91_SPHMS</name>
<dbReference type="Proteomes" id="UP000016931">
    <property type="component" value="Unassembled WGS sequence"/>
</dbReference>
<evidence type="ECO:0000313" key="2">
    <source>
        <dbReference type="Proteomes" id="UP000016931"/>
    </source>
</evidence>